<accession>A0A2W1NEU9</accession>
<comment type="similarity">
    <text evidence="1">Belongs to the Cu-Zn superoxide dismutase family.</text>
</comment>
<dbReference type="Gene3D" id="2.60.40.200">
    <property type="entry name" value="Superoxide dismutase, copper/zinc binding domain"/>
    <property type="match status" value="1"/>
</dbReference>
<sequence>MKRIDIIDSQGTKVGRAALTETVEGVKLQVEVSGLPPGKHGLHFHSVGACVAPDFKTAGAHFNPETKKHGFDNPEGHHAGDLPNLEIGSDGGGKAEFINKKVTLARDKANSLVKPGGTSLVIHTGPDDYKTDPTGESGGRIACGVIK</sequence>
<dbReference type="SUPFAM" id="SSF49329">
    <property type="entry name" value="Cu,Zn superoxide dismutase-like"/>
    <property type="match status" value="1"/>
</dbReference>
<dbReference type="AlphaFoldDB" id="A0A2W1NEU9"/>
<dbReference type="EMBL" id="NHRJ02000002">
    <property type="protein sequence ID" value="PZE22190.1"/>
    <property type="molecule type" value="Genomic_DNA"/>
</dbReference>
<reference evidence="4" key="1">
    <citation type="submission" date="2018-06" db="EMBL/GenBank/DDBJ databases">
        <title>Paenibacillus xerothermodurans sp. nov. an extremely dry heat resistant spore forming bacterium isolated from the soil of Cape Canaveral, Florida.</title>
        <authorList>
            <person name="Seuylemezian A."/>
            <person name="Kaur N."/>
            <person name="Patil P."/>
            <person name="Patil P."/>
            <person name="Mayilraj S."/>
            <person name="Vaishampayan P."/>
        </authorList>
    </citation>
    <scope>NUCLEOTIDE SEQUENCE [LARGE SCALE GENOMIC DNA]</scope>
    <source>
        <strain evidence="4">ATCC 27380</strain>
    </source>
</reference>
<evidence type="ECO:0000313" key="5">
    <source>
        <dbReference type="Proteomes" id="UP000214746"/>
    </source>
</evidence>
<dbReference type="InterPro" id="IPR001424">
    <property type="entry name" value="SOD_Cu_Zn_dom"/>
</dbReference>
<protein>
    <submittedName>
        <fullName evidence="4">Superoxide dismutase family protein</fullName>
    </submittedName>
</protein>
<dbReference type="GO" id="GO:0006801">
    <property type="term" value="P:superoxide metabolic process"/>
    <property type="evidence" value="ECO:0007669"/>
    <property type="project" value="InterPro"/>
</dbReference>
<evidence type="ECO:0000259" key="3">
    <source>
        <dbReference type="Pfam" id="PF00080"/>
    </source>
</evidence>
<dbReference type="Proteomes" id="UP000214746">
    <property type="component" value="Unassembled WGS sequence"/>
</dbReference>
<feature type="compositionally biased region" description="Basic and acidic residues" evidence="2">
    <location>
        <begin position="64"/>
        <end position="80"/>
    </location>
</feature>
<dbReference type="CDD" id="cd00305">
    <property type="entry name" value="Cu-Zn_Superoxide_Dismutase"/>
    <property type="match status" value="1"/>
</dbReference>
<keyword evidence="5" id="KW-1185">Reference proteome</keyword>
<dbReference type="GO" id="GO:0005507">
    <property type="term" value="F:copper ion binding"/>
    <property type="evidence" value="ECO:0007669"/>
    <property type="project" value="InterPro"/>
</dbReference>
<feature type="domain" description="Superoxide dismutase copper/zinc binding" evidence="3">
    <location>
        <begin position="15"/>
        <end position="146"/>
    </location>
</feature>
<name>A0A2W1NEU9_PAEXE</name>
<gene>
    <name evidence="4" type="ORF">CBW46_005065</name>
</gene>
<comment type="caution">
    <text evidence="4">The sequence shown here is derived from an EMBL/GenBank/DDBJ whole genome shotgun (WGS) entry which is preliminary data.</text>
</comment>
<dbReference type="Pfam" id="PF00080">
    <property type="entry name" value="Sod_Cu"/>
    <property type="match status" value="1"/>
</dbReference>
<dbReference type="InterPro" id="IPR024134">
    <property type="entry name" value="SOD_Cu/Zn_/chaperone"/>
</dbReference>
<dbReference type="PANTHER" id="PTHR10003">
    <property type="entry name" value="SUPEROXIDE DISMUTASE CU-ZN -RELATED"/>
    <property type="match status" value="1"/>
</dbReference>
<evidence type="ECO:0000313" key="4">
    <source>
        <dbReference type="EMBL" id="PZE22190.1"/>
    </source>
</evidence>
<feature type="region of interest" description="Disordered" evidence="2">
    <location>
        <begin position="61"/>
        <end position="88"/>
    </location>
</feature>
<evidence type="ECO:0000256" key="1">
    <source>
        <dbReference type="ARBA" id="ARBA00010457"/>
    </source>
</evidence>
<evidence type="ECO:0000256" key="2">
    <source>
        <dbReference type="SAM" id="MobiDB-lite"/>
    </source>
</evidence>
<dbReference type="OrthoDB" id="9792957at2"/>
<proteinExistence type="inferred from homology"/>
<organism evidence="4 5">
    <name type="scientific">Paenibacillus xerothermodurans</name>
    <dbReference type="NCBI Taxonomy" id="1977292"/>
    <lineage>
        <taxon>Bacteria</taxon>
        <taxon>Bacillati</taxon>
        <taxon>Bacillota</taxon>
        <taxon>Bacilli</taxon>
        <taxon>Bacillales</taxon>
        <taxon>Paenibacillaceae</taxon>
        <taxon>Paenibacillus</taxon>
    </lineage>
</organism>
<dbReference type="InterPro" id="IPR036423">
    <property type="entry name" value="SOD-like_Cu/Zn_dom_sf"/>
</dbReference>